<keyword evidence="3" id="KW-1185">Reference proteome</keyword>
<feature type="compositionally biased region" description="Basic residues" evidence="1">
    <location>
        <begin position="609"/>
        <end position="618"/>
    </location>
</feature>
<evidence type="ECO:0000256" key="1">
    <source>
        <dbReference type="SAM" id="MobiDB-lite"/>
    </source>
</evidence>
<protein>
    <submittedName>
        <fullName evidence="2">Uncharacterized protein</fullName>
    </submittedName>
</protein>
<feature type="region of interest" description="Disordered" evidence="1">
    <location>
        <begin position="452"/>
        <end position="472"/>
    </location>
</feature>
<evidence type="ECO:0000313" key="3">
    <source>
        <dbReference type="Proteomes" id="UP001301350"/>
    </source>
</evidence>
<dbReference type="EMBL" id="JANCYW010000018">
    <property type="protein sequence ID" value="KAK4538565.1"/>
    <property type="molecule type" value="Genomic_DNA"/>
</dbReference>
<feature type="compositionally biased region" description="Low complexity" evidence="1">
    <location>
        <begin position="619"/>
        <end position="641"/>
    </location>
</feature>
<accession>A0AAV9J1W2</accession>
<dbReference type="AlphaFoldDB" id="A0AAV9J1W2"/>
<feature type="compositionally biased region" description="Acidic residues" evidence="1">
    <location>
        <begin position="558"/>
        <end position="580"/>
    </location>
</feature>
<feature type="region of interest" description="Disordered" evidence="1">
    <location>
        <begin position="486"/>
        <end position="688"/>
    </location>
</feature>
<sequence length="789" mass="83941">MLAFLSLPPSTGWLRWTRRRPPSATRHRPGDVGDDSGGHSGRQHGVDVAGGGSCVAARRCRVRGARALFMVSGGSSRARRHAESQGKHLAAREVPSGWSGANEAADNERPLPSAEDAVPLTEEDWVEIERQMNEADDDGVFADNWYRSDMPDDEEEGATEEWQGEVSEDFTQDEEDDEEEMMESAEADMAADGDDVAIGEATTAPTTAEGREALRARIRARQAEIRGQAGYDAVREDDSITEEELFGGPLRPLWSDQDDDGDGGGGEAAEAIAGVASDHFGGSANDNTAREDAAAETELRAGGLTNADDVYEDVLLSDATPYEAVFSSPLNAAQKAFQRMVNMNIPSEKIIEWSHGGPAPPVLAALYGKPVLPDMPKKGERLQLDEGPPIPPPEHQVWRVTEEEVQNRPPKLSELEELDQALAASRQLIDDSGAHTPADAGPRVAGAGAYATGWERSGGRPPVPPRKSPAAAAAAAVIGGGRVDWQALLEDDASEEADDGDKQYHGGAPDSASGAVTSLLGGVASGDALSDGVAGDLDADPPFEDVLASPEEFRAAAEEEEEEEDEEEDDAPLLQDEENGDDKQMRHWMQAATAAAAAQEPSTTADGRKPRRRRRSTAKKGATADAGVDAEGAAEANATNGTMNGPTADGDAGTAPTKRTRRRRRRSRVDGDGASDTVGQASTAPDMDATATATLTNTPDGAAVMTAAPRTHQFRVLIDNEAPNAVVERILADIESQLGRDIEPDSFWLEPAGAQHKRVVVRIDLKDEPQQQAIYRKLQAIAEIHSLDG</sequence>
<feature type="compositionally biased region" description="Acidic residues" evidence="1">
    <location>
        <begin position="489"/>
        <end position="499"/>
    </location>
</feature>
<feature type="region of interest" description="Disordered" evidence="1">
    <location>
        <begin position="13"/>
        <end position="48"/>
    </location>
</feature>
<feature type="compositionally biased region" description="Acidic residues" evidence="1">
    <location>
        <begin position="151"/>
        <end position="197"/>
    </location>
</feature>
<organism evidence="2 3">
    <name type="scientific">Cyanidium caldarium</name>
    <name type="common">Red alga</name>
    <dbReference type="NCBI Taxonomy" id="2771"/>
    <lineage>
        <taxon>Eukaryota</taxon>
        <taxon>Rhodophyta</taxon>
        <taxon>Bangiophyceae</taxon>
        <taxon>Cyanidiales</taxon>
        <taxon>Cyanidiaceae</taxon>
        <taxon>Cyanidium</taxon>
    </lineage>
</organism>
<evidence type="ECO:0000313" key="2">
    <source>
        <dbReference type="EMBL" id="KAK4538565.1"/>
    </source>
</evidence>
<comment type="caution">
    <text evidence="2">The sequence shown here is derived from an EMBL/GenBank/DDBJ whole genome shotgun (WGS) entry which is preliminary data.</text>
</comment>
<proteinExistence type="predicted"/>
<feature type="region of interest" description="Disordered" evidence="1">
    <location>
        <begin position="141"/>
        <end position="213"/>
    </location>
</feature>
<reference evidence="2 3" key="1">
    <citation type="submission" date="2022-07" db="EMBL/GenBank/DDBJ databases">
        <title>Genome-wide signatures of adaptation to extreme environments.</title>
        <authorList>
            <person name="Cho C.H."/>
            <person name="Yoon H.S."/>
        </authorList>
    </citation>
    <scope>NUCLEOTIDE SEQUENCE [LARGE SCALE GENOMIC DNA]</scope>
    <source>
        <strain evidence="2 3">DBV 063 E5</strain>
    </source>
</reference>
<feature type="region of interest" description="Disordered" evidence="1">
    <location>
        <begin position="79"/>
        <end position="119"/>
    </location>
</feature>
<feature type="compositionally biased region" description="Basic residues" evidence="1">
    <location>
        <begin position="16"/>
        <end position="27"/>
    </location>
</feature>
<dbReference type="Proteomes" id="UP001301350">
    <property type="component" value="Unassembled WGS sequence"/>
</dbReference>
<feature type="compositionally biased region" description="Basic residues" evidence="1">
    <location>
        <begin position="658"/>
        <end position="667"/>
    </location>
</feature>
<name>A0AAV9J1W2_CYACA</name>
<gene>
    <name evidence="2" type="ORF">CDCA_CDCA18G4590</name>
</gene>
<feature type="region of interest" description="Disordered" evidence="1">
    <location>
        <begin position="246"/>
        <end position="268"/>
    </location>
</feature>